<name>A0ABQ0QHH1_9PROT</name>
<keyword evidence="2" id="KW-1185">Reference proteome</keyword>
<evidence type="ECO:0000313" key="2">
    <source>
        <dbReference type="Proteomes" id="UP001062443"/>
    </source>
</evidence>
<gene>
    <name evidence="1" type="ORF">AA106556_0621</name>
</gene>
<dbReference type="PROSITE" id="PS51257">
    <property type="entry name" value="PROKAR_LIPOPROTEIN"/>
    <property type="match status" value="1"/>
</dbReference>
<accession>A0ABQ0QHH1</accession>
<evidence type="ECO:0000313" key="1">
    <source>
        <dbReference type="EMBL" id="GBR45014.1"/>
    </source>
</evidence>
<comment type="caution">
    <text evidence="1">The sequence shown here is derived from an EMBL/GenBank/DDBJ whole genome shotgun (WGS) entry which is preliminary data.</text>
</comment>
<evidence type="ECO:0008006" key="3">
    <source>
        <dbReference type="Google" id="ProtNLM"/>
    </source>
</evidence>
<organism evidence="1 2">
    <name type="scientific">Neokomagataea tanensis NBRC 106556</name>
    <dbReference type="NCBI Taxonomy" id="1223519"/>
    <lineage>
        <taxon>Bacteria</taxon>
        <taxon>Pseudomonadati</taxon>
        <taxon>Pseudomonadota</taxon>
        <taxon>Alphaproteobacteria</taxon>
        <taxon>Acetobacterales</taxon>
        <taxon>Acetobacteraceae</taxon>
        <taxon>Neokomagataea</taxon>
    </lineage>
</organism>
<dbReference type="EMBL" id="BAQB01000005">
    <property type="protein sequence ID" value="GBR45014.1"/>
    <property type="molecule type" value="Genomic_DNA"/>
</dbReference>
<reference evidence="1" key="1">
    <citation type="submission" date="2013-04" db="EMBL/GenBank/DDBJ databases">
        <title>The genome sequencing project of 58 acetic acid bacteria.</title>
        <authorList>
            <person name="Okamoto-Kainuma A."/>
            <person name="Ishikawa M."/>
            <person name="Umino S."/>
            <person name="Koizumi Y."/>
            <person name="Shiwa Y."/>
            <person name="Yoshikawa H."/>
            <person name="Matsutani M."/>
            <person name="Matsushita K."/>
        </authorList>
    </citation>
    <scope>NUCLEOTIDE SEQUENCE</scope>
    <source>
        <strain evidence="1">NBRC 106556</strain>
    </source>
</reference>
<dbReference type="RefSeq" id="WP_068168799.1">
    <property type="nucleotide sequence ID" value="NZ_BAQB01000005.1"/>
</dbReference>
<dbReference type="Proteomes" id="UP001062443">
    <property type="component" value="Unassembled WGS sequence"/>
</dbReference>
<protein>
    <recommendedName>
        <fullName evidence="3">Lipoprotein</fullName>
    </recommendedName>
</protein>
<sequence length="201" mass="22108">MPFLRRPTLSGTIMVGTILALTTAMVTLTGCEDESNPSLFAPACPRTDIPTGTADRFAYTGKDQDLRNLSGHVQITALSGDCSRGPDGPDKQKMVRTRVGLSFFIERGPAATQDQVTIPYFVAIMQNGKIVDKKTFNDSFTMAPNVSTQTAKTELRLIDLPASENLQENPYTLEVGLQLTHDELDYNRKHPRPSAFRSNSQ</sequence>
<proteinExistence type="predicted"/>